<organism evidence="1 2">
    <name type="scientific">Lactococcus phage Q54</name>
    <dbReference type="NCBI Taxonomy" id="382685"/>
    <lineage>
        <taxon>Viruses</taxon>
        <taxon>Duplodnaviria</taxon>
        <taxon>Heunggongvirae</taxon>
        <taxon>Uroviricota</taxon>
        <taxon>Caudoviricetes</taxon>
        <taxon>Questintvirus</taxon>
        <taxon>Questintvirus Q54</taxon>
    </lineage>
</organism>
<reference evidence="1 2" key="1">
    <citation type="journal article" date="2006" name="J. Bacteriol.">
        <title>Genome sequence and global gene expression of Q54, a new phage species linking the 936 and c2 phage species of Lactococcus lactis.</title>
        <authorList>
            <person name="Fortier L.C."/>
            <person name="Bransi A."/>
            <person name="Moineau S."/>
        </authorList>
    </citation>
    <scope>NUCLEOTIDE SEQUENCE</scope>
</reference>
<dbReference type="KEGG" id="vg:5130580"/>
<dbReference type="RefSeq" id="YP_762578.1">
    <property type="nucleotide sequence ID" value="NC_008364.1"/>
</dbReference>
<keyword evidence="2" id="KW-1185">Reference proteome</keyword>
<name>Q0GXW3_9CAUD</name>
<dbReference type="GeneID" id="5130580"/>
<dbReference type="EMBL" id="DQ490056">
    <property type="protein sequence ID" value="ABF22563.1"/>
    <property type="molecule type" value="Genomic_DNA"/>
</dbReference>
<sequence>MFGKKRKFEELQNESEVYKAMAGLAEKELTIAVINDFSEQYQEDTETGNTELAAGVMVSIKQITELYNRHHPEDPLSVYDENNEVYTGIVKAQSENVRYKIGFNRTEIEDFLTEDK</sequence>
<protein>
    <submittedName>
        <fullName evidence="1">Uncharacterized protein</fullName>
    </submittedName>
</protein>
<dbReference type="Proteomes" id="UP000001250">
    <property type="component" value="Segment"/>
</dbReference>
<evidence type="ECO:0000313" key="2">
    <source>
        <dbReference type="Proteomes" id="UP000001250"/>
    </source>
</evidence>
<accession>Q0GXW3</accession>
<proteinExistence type="predicted"/>
<evidence type="ECO:0000313" key="1">
    <source>
        <dbReference type="EMBL" id="ABF22563.1"/>
    </source>
</evidence>